<keyword evidence="1" id="KW-1133">Transmembrane helix</keyword>
<sequence length="44" mass="5116">MVDMFNIPLLVKLFGLVGIVDLRVYSYSRRINSCKINKSRVIIM</sequence>
<organism evidence="2 3">
    <name type="scientific">Moritella yayanosii</name>
    <dbReference type="NCBI Taxonomy" id="69539"/>
    <lineage>
        <taxon>Bacteria</taxon>
        <taxon>Pseudomonadati</taxon>
        <taxon>Pseudomonadota</taxon>
        <taxon>Gammaproteobacteria</taxon>
        <taxon>Alteromonadales</taxon>
        <taxon>Moritellaceae</taxon>
        <taxon>Moritella</taxon>
    </lineage>
</organism>
<gene>
    <name evidence="2" type="ORF">MORIYA_0982</name>
</gene>
<keyword evidence="3" id="KW-1185">Reference proteome</keyword>
<dbReference type="KEGG" id="mya:MORIYA_0982"/>
<reference evidence="3" key="1">
    <citation type="submission" date="2018-05" db="EMBL/GenBank/DDBJ databases">
        <authorList>
            <person name="Cea G.-C."/>
            <person name="William W."/>
        </authorList>
    </citation>
    <scope>NUCLEOTIDE SEQUENCE [LARGE SCALE GENOMIC DNA]</scope>
    <source>
        <strain evidence="3">DB21MT 5</strain>
    </source>
</reference>
<dbReference type="EMBL" id="LS483250">
    <property type="protein sequence ID" value="SQD77460.1"/>
    <property type="molecule type" value="Genomic_DNA"/>
</dbReference>
<accession>A0A330LKV6</accession>
<proteinExistence type="predicted"/>
<protein>
    <submittedName>
        <fullName evidence="2">Uncharacterized protein</fullName>
    </submittedName>
</protein>
<evidence type="ECO:0000313" key="3">
    <source>
        <dbReference type="Proteomes" id="UP000250163"/>
    </source>
</evidence>
<keyword evidence="1" id="KW-0472">Membrane</keyword>
<name>A0A330LKV6_9GAMM</name>
<evidence type="ECO:0000256" key="1">
    <source>
        <dbReference type="SAM" id="Phobius"/>
    </source>
</evidence>
<feature type="transmembrane region" description="Helical" evidence="1">
    <location>
        <begin position="6"/>
        <end position="25"/>
    </location>
</feature>
<evidence type="ECO:0000313" key="2">
    <source>
        <dbReference type="EMBL" id="SQD77460.1"/>
    </source>
</evidence>
<dbReference type="AlphaFoldDB" id="A0A330LKV6"/>
<keyword evidence="1" id="KW-0812">Transmembrane</keyword>
<dbReference type="Proteomes" id="UP000250163">
    <property type="component" value="Chromosome MORIYA"/>
</dbReference>